<evidence type="ECO:0000256" key="3">
    <source>
        <dbReference type="ARBA" id="ARBA00023125"/>
    </source>
</evidence>
<dbReference type="Proteomes" id="UP000320496">
    <property type="component" value="Chromosome"/>
</dbReference>
<dbReference type="PROSITE" id="PS00894">
    <property type="entry name" value="HTH_DEOR_1"/>
    <property type="match status" value="1"/>
</dbReference>
<evidence type="ECO:0000256" key="2">
    <source>
        <dbReference type="ARBA" id="ARBA00023015"/>
    </source>
</evidence>
<proteinExistence type="predicted"/>
<dbReference type="Gene3D" id="1.10.10.10">
    <property type="entry name" value="Winged helix-like DNA-binding domain superfamily/Winged helix DNA-binding domain"/>
    <property type="match status" value="1"/>
</dbReference>
<dbReference type="InterPro" id="IPR037171">
    <property type="entry name" value="NagB/RpiA_transferase-like"/>
</dbReference>
<dbReference type="RefSeq" id="WP_145370608.1">
    <property type="nucleotide sequence ID" value="NZ_CP036275.1"/>
</dbReference>
<reference evidence="6 7" key="1">
    <citation type="submission" date="2019-02" db="EMBL/GenBank/DDBJ databases">
        <title>Deep-cultivation of Planctomycetes and their phenomic and genomic characterization uncovers novel biology.</title>
        <authorList>
            <person name="Wiegand S."/>
            <person name="Jogler M."/>
            <person name="Boedeker C."/>
            <person name="Pinto D."/>
            <person name="Vollmers J."/>
            <person name="Rivas-Marin E."/>
            <person name="Kohn T."/>
            <person name="Peeters S.H."/>
            <person name="Heuer A."/>
            <person name="Rast P."/>
            <person name="Oberbeckmann S."/>
            <person name="Bunk B."/>
            <person name="Jeske O."/>
            <person name="Meyerdierks A."/>
            <person name="Storesund J.E."/>
            <person name="Kallscheuer N."/>
            <person name="Luecker S."/>
            <person name="Lage O.M."/>
            <person name="Pohl T."/>
            <person name="Merkel B.J."/>
            <person name="Hornburger P."/>
            <person name="Mueller R.-W."/>
            <person name="Bruemmer F."/>
            <person name="Labrenz M."/>
            <person name="Spormann A.M."/>
            <person name="Op den Camp H."/>
            <person name="Overmann J."/>
            <person name="Amann R."/>
            <person name="Jetten M.S.M."/>
            <person name="Mascher T."/>
            <person name="Medema M.H."/>
            <person name="Devos D.P."/>
            <person name="Kaster A.-K."/>
            <person name="Ovreas L."/>
            <person name="Rohde M."/>
            <person name="Galperin M.Y."/>
            <person name="Jogler C."/>
        </authorList>
    </citation>
    <scope>NUCLEOTIDE SEQUENCE [LARGE SCALE GENOMIC DNA]</scope>
    <source>
        <strain evidence="6 7">Mal4</strain>
    </source>
</reference>
<gene>
    <name evidence="6" type="primary">srlR</name>
    <name evidence="6" type="ORF">Mal4_37700</name>
</gene>
<dbReference type="Pfam" id="PF08220">
    <property type="entry name" value="HTH_DeoR"/>
    <property type="match status" value="1"/>
</dbReference>
<dbReference type="Pfam" id="PF00455">
    <property type="entry name" value="DeoRC"/>
    <property type="match status" value="1"/>
</dbReference>
<dbReference type="PROSITE" id="PS51000">
    <property type="entry name" value="HTH_DEOR_2"/>
    <property type="match status" value="1"/>
</dbReference>
<keyword evidence="7" id="KW-1185">Reference proteome</keyword>
<evidence type="ECO:0000256" key="1">
    <source>
        <dbReference type="ARBA" id="ARBA00022491"/>
    </source>
</evidence>
<dbReference type="InterPro" id="IPR001034">
    <property type="entry name" value="DeoR_HTH"/>
</dbReference>
<dbReference type="InterPro" id="IPR050313">
    <property type="entry name" value="Carb_Metab_HTH_regulators"/>
</dbReference>
<dbReference type="SUPFAM" id="SSF100950">
    <property type="entry name" value="NagB/RpiA/CoA transferase-like"/>
    <property type="match status" value="1"/>
</dbReference>
<evidence type="ECO:0000313" key="7">
    <source>
        <dbReference type="Proteomes" id="UP000320496"/>
    </source>
</evidence>
<dbReference type="PANTHER" id="PTHR30363">
    <property type="entry name" value="HTH-TYPE TRANSCRIPTIONAL REGULATOR SRLR-RELATED"/>
    <property type="match status" value="1"/>
</dbReference>
<dbReference type="InterPro" id="IPR036390">
    <property type="entry name" value="WH_DNA-bd_sf"/>
</dbReference>
<dbReference type="EMBL" id="CP036275">
    <property type="protein sequence ID" value="QDU39425.1"/>
    <property type="molecule type" value="Genomic_DNA"/>
</dbReference>
<protein>
    <submittedName>
        <fullName evidence="6">Glucitol operon repressor</fullName>
    </submittedName>
</protein>
<dbReference type="InterPro" id="IPR036388">
    <property type="entry name" value="WH-like_DNA-bd_sf"/>
</dbReference>
<dbReference type="InterPro" id="IPR018356">
    <property type="entry name" value="Tscrpt_reg_HTH_DeoR_CS"/>
</dbReference>
<dbReference type="SMART" id="SM01134">
    <property type="entry name" value="DeoRC"/>
    <property type="match status" value="1"/>
</dbReference>
<keyword evidence="1" id="KW-0678">Repressor</keyword>
<feature type="domain" description="HTH deoR-type" evidence="5">
    <location>
        <begin position="3"/>
        <end position="58"/>
    </location>
</feature>
<keyword evidence="2" id="KW-0805">Transcription regulation</keyword>
<name>A0A517ZAB2_9PLAN</name>
<evidence type="ECO:0000259" key="5">
    <source>
        <dbReference type="PROSITE" id="PS51000"/>
    </source>
</evidence>
<organism evidence="6 7">
    <name type="scientific">Maioricimonas rarisocia</name>
    <dbReference type="NCBI Taxonomy" id="2528026"/>
    <lineage>
        <taxon>Bacteria</taxon>
        <taxon>Pseudomonadati</taxon>
        <taxon>Planctomycetota</taxon>
        <taxon>Planctomycetia</taxon>
        <taxon>Planctomycetales</taxon>
        <taxon>Planctomycetaceae</taxon>
        <taxon>Maioricimonas</taxon>
    </lineage>
</organism>
<dbReference type="GO" id="GO:0003700">
    <property type="term" value="F:DNA-binding transcription factor activity"/>
    <property type="evidence" value="ECO:0007669"/>
    <property type="project" value="InterPro"/>
</dbReference>
<accession>A0A517ZAB2</accession>
<dbReference type="PRINTS" id="PR00037">
    <property type="entry name" value="HTHLACR"/>
</dbReference>
<evidence type="ECO:0000256" key="4">
    <source>
        <dbReference type="ARBA" id="ARBA00023163"/>
    </source>
</evidence>
<dbReference type="OrthoDB" id="9797223at2"/>
<dbReference type="PANTHER" id="PTHR30363:SF4">
    <property type="entry name" value="GLYCEROL-3-PHOSPHATE REGULON REPRESSOR"/>
    <property type="match status" value="1"/>
</dbReference>
<dbReference type="KEGG" id="mri:Mal4_37700"/>
<dbReference type="SUPFAM" id="SSF46785">
    <property type="entry name" value="Winged helix' DNA-binding domain"/>
    <property type="match status" value="1"/>
</dbReference>
<dbReference type="AlphaFoldDB" id="A0A517ZAB2"/>
<dbReference type="SMART" id="SM00420">
    <property type="entry name" value="HTH_DEOR"/>
    <property type="match status" value="1"/>
</dbReference>
<keyword evidence="4" id="KW-0804">Transcription</keyword>
<dbReference type="InterPro" id="IPR014036">
    <property type="entry name" value="DeoR-like_C"/>
</dbReference>
<keyword evidence="3" id="KW-0238">DNA-binding</keyword>
<sequence length="250" mass="27038">MLLDQRRDNILEILQVKGFASVQGLMDELGASESTVRRDLEYLDRIGQIRRTRGGAAYVGESLTAFDDRRTRALNQKQVIGRAAADFIQSGETILLDGGTTTLEVARHLAGKTLQVVTNSLPIVNQLVAVPDVELVYLGGYLYPKTGVALGSLTMGALEQIHARRLVMSTGGITQAGLFNSNSLLVETERQMISVADEVIVVADSSKLGHSELAHLCGLDQVDRLVVDAGISDEWKEIVTAHGIELTIAE</sequence>
<dbReference type="GO" id="GO:0003677">
    <property type="term" value="F:DNA binding"/>
    <property type="evidence" value="ECO:0007669"/>
    <property type="project" value="UniProtKB-KW"/>
</dbReference>
<evidence type="ECO:0000313" key="6">
    <source>
        <dbReference type="EMBL" id="QDU39425.1"/>
    </source>
</evidence>